<evidence type="ECO:0000313" key="1">
    <source>
        <dbReference type="EMBL" id="KAJ9054078.1"/>
    </source>
</evidence>
<sequence>MEKFLLAFLVLPAAIAETPEACILQLFERCREKFPAKGCAVFGAEPTTPHPTLKYNWTEYKDQCSEPFGHPYFIVAIPKRQKLAWIIRAGDGGFENWRFDSNAFDRSDKKITIKNRSRVL</sequence>
<dbReference type="Proteomes" id="UP001165960">
    <property type="component" value="Unassembled WGS sequence"/>
</dbReference>
<accession>A0ACC2RVE6</accession>
<reference evidence="1" key="1">
    <citation type="submission" date="2022-04" db="EMBL/GenBank/DDBJ databases">
        <title>Genome of the entomopathogenic fungus Entomophthora muscae.</title>
        <authorList>
            <person name="Elya C."/>
            <person name="Lovett B.R."/>
            <person name="Lee E."/>
            <person name="Macias A.M."/>
            <person name="Hajek A.E."/>
            <person name="De Bivort B.L."/>
            <person name="Kasson M.T."/>
            <person name="De Fine Licht H.H."/>
            <person name="Stajich J.E."/>
        </authorList>
    </citation>
    <scope>NUCLEOTIDE SEQUENCE</scope>
    <source>
        <strain evidence="1">Berkeley</strain>
    </source>
</reference>
<gene>
    <name evidence="1" type="ORF">DSO57_1018337</name>
</gene>
<comment type="caution">
    <text evidence="1">The sequence shown here is derived from an EMBL/GenBank/DDBJ whole genome shotgun (WGS) entry which is preliminary data.</text>
</comment>
<organism evidence="1 2">
    <name type="scientific">Entomophthora muscae</name>
    <dbReference type="NCBI Taxonomy" id="34485"/>
    <lineage>
        <taxon>Eukaryota</taxon>
        <taxon>Fungi</taxon>
        <taxon>Fungi incertae sedis</taxon>
        <taxon>Zoopagomycota</taxon>
        <taxon>Entomophthoromycotina</taxon>
        <taxon>Entomophthoromycetes</taxon>
        <taxon>Entomophthorales</taxon>
        <taxon>Entomophthoraceae</taxon>
        <taxon>Entomophthora</taxon>
    </lineage>
</organism>
<dbReference type="EMBL" id="QTSX02006469">
    <property type="protein sequence ID" value="KAJ9054078.1"/>
    <property type="molecule type" value="Genomic_DNA"/>
</dbReference>
<protein>
    <submittedName>
        <fullName evidence="1">Uncharacterized protein</fullName>
    </submittedName>
</protein>
<keyword evidence="2" id="KW-1185">Reference proteome</keyword>
<evidence type="ECO:0000313" key="2">
    <source>
        <dbReference type="Proteomes" id="UP001165960"/>
    </source>
</evidence>
<name>A0ACC2RVE6_9FUNG</name>
<proteinExistence type="predicted"/>